<dbReference type="PANTHER" id="PTHR10796:SF88">
    <property type="entry name" value="SSD DOMAIN-CONTAINING PROTEIN"/>
    <property type="match status" value="1"/>
</dbReference>
<protein>
    <recommendedName>
        <fullName evidence="10">SSD domain-containing protein</fullName>
    </recommendedName>
</protein>
<reference evidence="11 12" key="1">
    <citation type="journal article" date="2015" name="Genome Biol.">
        <title>Comparative genomics of Steinernema reveals deeply conserved gene regulatory networks.</title>
        <authorList>
            <person name="Dillman A.R."/>
            <person name="Macchietto M."/>
            <person name="Porter C.F."/>
            <person name="Rogers A."/>
            <person name="Williams B."/>
            <person name="Antoshechkin I."/>
            <person name="Lee M.M."/>
            <person name="Goodwin Z."/>
            <person name="Lu X."/>
            <person name="Lewis E.E."/>
            <person name="Goodrich-Blair H."/>
            <person name="Stock S.P."/>
            <person name="Adams B.J."/>
            <person name="Sternberg P.W."/>
            <person name="Mortazavi A."/>
        </authorList>
    </citation>
    <scope>NUCLEOTIDE SEQUENCE [LARGE SCALE GENOMIC DNA]</scope>
    <source>
        <strain evidence="11 12">ALL</strain>
    </source>
</reference>
<evidence type="ECO:0000256" key="2">
    <source>
        <dbReference type="ARBA" id="ARBA00005585"/>
    </source>
</evidence>
<name>A0A4U5PIN0_STECR</name>
<reference evidence="11 12" key="2">
    <citation type="journal article" date="2019" name="G3 (Bethesda)">
        <title>Hybrid Assembly of the Genome of the Entomopathogenic Nematode Steinernema carpocapsae Identifies the X-Chromosome.</title>
        <authorList>
            <person name="Serra L."/>
            <person name="Macchietto M."/>
            <person name="Macias-Munoz A."/>
            <person name="McGill C.J."/>
            <person name="Rodriguez I.M."/>
            <person name="Rodriguez B."/>
            <person name="Murad R."/>
            <person name="Mortazavi A."/>
        </authorList>
    </citation>
    <scope>NUCLEOTIDE SEQUENCE [LARGE SCALE GENOMIC DNA]</scope>
    <source>
        <strain evidence="11 12">ALL</strain>
    </source>
</reference>
<feature type="transmembrane region" description="Helical" evidence="9">
    <location>
        <begin position="64"/>
        <end position="86"/>
    </location>
</feature>
<feature type="transmembrane region" description="Helical" evidence="9">
    <location>
        <begin position="908"/>
        <end position="939"/>
    </location>
</feature>
<dbReference type="AlphaFoldDB" id="A0A4U5PIN0"/>
<comment type="caution">
    <text evidence="11">The sequence shown here is derived from an EMBL/GenBank/DDBJ whole genome shotgun (WGS) entry which is preliminary data.</text>
</comment>
<comment type="similarity">
    <text evidence="2">Belongs to the patched family.</text>
</comment>
<sequence length="970" mass="108943">MNLKIHPKNGENVHKSVKLGPNFDSRLTTPPSSSSSSSSDSSSNIGQPQEETWLMKAIAKCYRAWAYFIADHAVATIIFCSILTIVCTIKIVKTPQENDIAGYTPYGARSRDEYNVRQEFFAENGAGVNVFLLLLAKDGGSLLRDDYLNETIRINDYIINNFTLLNHHTNKQESYAEFCYSFCSINEPIRHFYNGLQIQKSRLAAGEPINDRITLNYPISTLYGRQMSLQPNFFGVTLANEVISSNTTAIGAISPSISNMLSAKMLALHYKAERVGGWSDMELKAYEMAISDYFQFDYKSDSIRVLSLSTTFVEAEVVRGGMRMLPFLIVGFAIMLTCSSITTFLSAAYYQQITIHKFSLAFAACICPFMACGTALGLLFFAGVRFGSVLCVTPFLVLAIGVDDAYLMIHSWQRVSRRLKLNPNEQDSIGFRLAEVLTDVGPAILISALTNILADAVGSFTGSPEITLLCIGNMAALFVDFFFQITFYTAVMAVAGNFEMDGEKKKKNKLQIEIGDDNSVNIKNTCCKNSGTFHDTVKENFSDFISKYVNFVTHKFMSTVICLLWIGFIVFSAIGISHLKISLTVEKLFSSDSPLIEMDHLRVDNVIPHYTVATVFINNPGDLTDPKRLARLNQLVAEMEALPESWGPNSTNYFLNDLLSYEKLKNEWEREELGVAASNQTDLTKSGFDADDLKTFLKWPEYEMWRGFLKMQNDGNHTHIQKFWFTTAYHGERLVEWFERRNILHRWRNIVDKYKNDFNASVYHDDAIYLDLIDNMPTDTWQSALATLCCMAFICFVFMYDKFTVFVSAAAIASIMNGMLGILSWQGVSMDPIMMAAMIISIGFSVDIPAHVAYHYHSAGLHADHALTVQQRLKHCLSSVGFPAIQASLSTNLCVLSLLFVPIYMSHIFVRIMCLCVCLCILHGLIIIPAVFAVVDRIARFCRHTRRRRKTLPTKQQTSNSTINVSNVSA</sequence>
<feature type="transmembrane region" description="Helical" evidence="9">
    <location>
        <begin position="805"/>
        <end position="827"/>
    </location>
</feature>
<keyword evidence="5 9" id="KW-1133">Transmembrane helix</keyword>
<evidence type="ECO:0000256" key="4">
    <source>
        <dbReference type="ARBA" id="ARBA00022692"/>
    </source>
</evidence>
<dbReference type="SUPFAM" id="SSF82866">
    <property type="entry name" value="Multidrug efflux transporter AcrB transmembrane domain"/>
    <property type="match status" value="2"/>
</dbReference>
<feature type="transmembrane region" description="Helical" evidence="9">
    <location>
        <begin position="324"/>
        <end position="348"/>
    </location>
</feature>
<keyword evidence="3" id="KW-1003">Cell membrane</keyword>
<dbReference type="GO" id="GO:0018996">
    <property type="term" value="P:molting cycle, collagen and cuticulin-based cuticle"/>
    <property type="evidence" value="ECO:0007669"/>
    <property type="project" value="TreeGrafter"/>
</dbReference>
<evidence type="ECO:0000259" key="10">
    <source>
        <dbReference type="PROSITE" id="PS50156"/>
    </source>
</evidence>
<evidence type="ECO:0000256" key="6">
    <source>
        <dbReference type="ARBA" id="ARBA00023136"/>
    </source>
</evidence>
<dbReference type="PROSITE" id="PS50156">
    <property type="entry name" value="SSD"/>
    <property type="match status" value="1"/>
</dbReference>
<keyword evidence="7" id="KW-0325">Glycoprotein</keyword>
<dbReference type="InterPro" id="IPR051697">
    <property type="entry name" value="Patched_domain-protein"/>
</dbReference>
<feature type="domain" description="SSD" evidence="10">
    <location>
        <begin position="357"/>
        <end position="494"/>
    </location>
</feature>
<evidence type="ECO:0000256" key="5">
    <source>
        <dbReference type="ARBA" id="ARBA00022989"/>
    </source>
</evidence>
<feature type="transmembrane region" description="Helical" evidence="9">
    <location>
        <begin position="360"/>
        <end position="381"/>
    </location>
</feature>
<keyword evidence="6 9" id="KW-0472">Membrane</keyword>
<evidence type="ECO:0000313" key="11">
    <source>
        <dbReference type="EMBL" id="TKR96557.1"/>
    </source>
</evidence>
<accession>A0A4U5PIN0</accession>
<dbReference type="GO" id="GO:0005886">
    <property type="term" value="C:plasma membrane"/>
    <property type="evidence" value="ECO:0007669"/>
    <property type="project" value="UniProtKB-SubCell"/>
</dbReference>
<dbReference type="PANTHER" id="PTHR10796">
    <property type="entry name" value="PATCHED-RELATED"/>
    <property type="match status" value="1"/>
</dbReference>
<feature type="transmembrane region" description="Helical" evidence="9">
    <location>
        <begin position="474"/>
        <end position="498"/>
    </location>
</feature>
<evidence type="ECO:0000313" key="12">
    <source>
        <dbReference type="Proteomes" id="UP000298663"/>
    </source>
</evidence>
<dbReference type="InterPro" id="IPR048634">
    <property type="entry name" value="SecD_SecF_C"/>
</dbReference>
<dbReference type="GO" id="GO:0006897">
    <property type="term" value="P:endocytosis"/>
    <property type="evidence" value="ECO:0007669"/>
    <property type="project" value="TreeGrafter"/>
</dbReference>
<feature type="transmembrane region" description="Helical" evidence="9">
    <location>
        <begin position="556"/>
        <end position="579"/>
    </location>
</feature>
<organism evidence="11 12">
    <name type="scientific">Steinernema carpocapsae</name>
    <name type="common">Entomopathogenic nematode</name>
    <dbReference type="NCBI Taxonomy" id="34508"/>
    <lineage>
        <taxon>Eukaryota</taxon>
        <taxon>Metazoa</taxon>
        <taxon>Ecdysozoa</taxon>
        <taxon>Nematoda</taxon>
        <taxon>Chromadorea</taxon>
        <taxon>Rhabditida</taxon>
        <taxon>Tylenchina</taxon>
        <taxon>Panagrolaimomorpha</taxon>
        <taxon>Strongyloidoidea</taxon>
        <taxon>Steinernematidae</taxon>
        <taxon>Steinernema</taxon>
    </lineage>
</organism>
<feature type="transmembrane region" description="Helical" evidence="9">
    <location>
        <begin position="387"/>
        <end position="409"/>
    </location>
</feature>
<feature type="compositionally biased region" description="Low complexity" evidence="8">
    <location>
        <begin position="958"/>
        <end position="970"/>
    </location>
</feature>
<proteinExistence type="inferred from homology"/>
<dbReference type="InterPro" id="IPR003392">
    <property type="entry name" value="PTHD_SSD"/>
</dbReference>
<dbReference type="InterPro" id="IPR000731">
    <property type="entry name" value="SSD"/>
</dbReference>
<dbReference type="Proteomes" id="UP000298663">
    <property type="component" value="Unassembled WGS sequence"/>
</dbReference>
<feature type="transmembrane region" description="Helical" evidence="9">
    <location>
        <begin position="781"/>
        <end position="800"/>
    </location>
</feature>
<dbReference type="Gene3D" id="1.20.1640.10">
    <property type="entry name" value="Multidrug efflux transporter AcrB transmembrane domain"/>
    <property type="match status" value="2"/>
</dbReference>
<feature type="transmembrane region" description="Helical" evidence="9">
    <location>
        <begin position="833"/>
        <end position="856"/>
    </location>
</feature>
<keyword evidence="12" id="KW-1185">Reference proteome</keyword>
<evidence type="ECO:0000256" key="7">
    <source>
        <dbReference type="ARBA" id="ARBA00023180"/>
    </source>
</evidence>
<evidence type="ECO:0000256" key="9">
    <source>
        <dbReference type="SAM" id="Phobius"/>
    </source>
</evidence>
<evidence type="ECO:0000256" key="3">
    <source>
        <dbReference type="ARBA" id="ARBA00022475"/>
    </source>
</evidence>
<keyword evidence="4 9" id="KW-0812">Transmembrane</keyword>
<dbReference type="FunFam" id="1.20.1640.10:FF:000013">
    <property type="entry name" value="PaTched Related family"/>
    <property type="match status" value="1"/>
</dbReference>
<dbReference type="Pfam" id="PF02460">
    <property type="entry name" value="Patched"/>
    <property type="match status" value="1"/>
</dbReference>
<feature type="compositionally biased region" description="Low complexity" evidence="8">
    <location>
        <begin position="32"/>
        <end position="43"/>
    </location>
</feature>
<gene>
    <name evidence="11" type="ORF">L596_010558</name>
</gene>
<feature type="transmembrane region" description="Helical" evidence="9">
    <location>
        <begin position="877"/>
        <end position="902"/>
    </location>
</feature>
<feature type="region of interest" description="Disordered" evidence="8">
    <location>
        <begin position="1"/>
        <end position="46"/>
    </location>
</feature>
<dbReference type="EMBL" id="AZBU02000002">
    <property type="protein sequence ID" value="TKR96557.1"/>
    <property type="molecule type" value="Genomic_DNA"/>
</dbReference>
<evidence type="ECO:0000256" key="1">
    <source>
        <dbReference type="ARBA" id="ARBA00004651"/>
    </source>
</evidence>
<feature type="region of interest" description="Disordered" evidence="8">
    <location>
        <begin position="950"/>
        <end position="970"/>
    </location>
</feature>
<dbReference type="GO" id="GO:0030659">
    <property type="term" value="C:cytoplasmic vesicle membrane"/>
    <property type="evidence" value="ECO:0007669"/>
    <property type="project" value="TreeGrafter"/>
</dbReference>
<evidence type="ECO:0000256" key="8">
    <source>
        <dbReference type="SAM" id="MobiDB-lite"/>
    </source>
</evidence>
<dbReference type="OrthoDB" id="6510177at2759"/>
<dbReference type="Pfam" id="PF02355">
    <property type="entry name" value="SecD_SecF_C"/>
    <property type="match status" value="1"/>
</dbReference>
<comment type="subcellular location">
    <subcellularLocation>
        <location evidence="1">Cell membrane</location>
        <topology evidence="1">Multi-pass membrane protein</topology>
    </subcellularLocation>
</comment>